<dbReference type="InterPro" id="IPR036047">
    <property type="entry name" value="F-box-like_dom_sf"/>
</dbReference>
<accession>G4TKR5</accession>
<dbReference type="AlphaFoldDB" id="G4TKR5"/>
<evidence type="ECO:0000259" key="1">
    <source>
        <dbReference type="PROSITE" id="PS50181"/>
    </source>
</evidence>
<dbReference type="PROSITE" id="PS50181">
    <property type="entry name" value="FBOX"/>
    <property type="match status" value="1"/>
</dbReference>
<dbReference type="EMBL" id="CAFZ01000139">
    <property type="protein sequence ID" value="CCA71908.1"/>
    <property type="molecule type" value="Genomic_DNA"/>
</dbReference>
<dbReference type="Proteomes" id="UP000007148">
    <property type="component" value="Unassembled WGS sequence"/>
</dbReference>
<organism evidence="2 3">
    <name type="scientific">Serendipita indica (strain DSM 11827)</name>
    <name type="common">Root endophyte fungus</name>
    <name type="synonym">Piriformospora indica</name>
    <dbReference type="NCBI Taxonomy" id="1109443"/>
    <lineage>
        <taxon>Eukaryota</taxon>
        <taxon>Fungi</taxon>
        <taxon>Dikarya</taxon>
        <taxon>Basidiomycota</taxon>
        <taxon>Agaricomycotina</taxon>
        <taxon>Agaricomycetes</taxon>
        <taxon>Sebacinales</taxon>
        <taxon>Serendipitaceae</taxon>
        <taxon>Serendipita</taxon>
    </lineage>
</organism>
<dbReference type="InParanoid" id="G4TKR5"/>
<keyword evidence="3" id="KW-1185">Reference proteome</keyword>
<dbReference type="Gene3D" id="1.20.1280.50">
    <property type="match status" value="1"/>
</dbReference>
<proteinExistence type="predicted"/>
<protein>
    <recommendedName>
        <fullName evidence="1">F-box domain-containing protein</fullName>
    </recommendedName>
</protein>
<dbReference type="InterPro" id="IPR001810">
    <property type="entry name" value="F-box_dom"/>
</dbReference>
<evidence type="ECO:0000313" key="3">
    <source>
        <dbReference type="Proteomes" id="UP000007148"/>
    </source>
</evidence>
<dbReference type="HOGENOM" id="CLU_577603_0_0_1"/>
<name>G4TKR5_SERID</name>
<dbReference type="Gene3D" id="3.80.10.10">
    <property type="entry name" value="Ribonuclease Inhibitor"/>
    <property type="match status" value="1"/>
</dbReference>
<dbReference type="SUPFAM" id="SSF52058">
    <property type="entry name" value="L domain-like"/>
    <property type="match status" value="1"/>
</dbReference>
<dbReference type="OrthoDB" id="3142667at2759"/>
<dbReference type="SUPFAM" id="SSF81383">
    <property type="entry name" value="F-box domain"/>
    <property type="match status" value="1"/>
</dbReference>
<sequence>MEHIEELLAGIRLPPTMQVTQILLKQWQQETEILEQQWLHAKTKRASLAKKLRTYALQQRQSMILAAQKRANRQTSLGNLPDELLCTIFDYATYLVHPSIRSLMLVCKRFHQIIMGTSTLWTRIDLMFPEDLMGPHFPTQCYIQACLERSKERLLDITIKLPCKLDPTTYQIDQIEKIVEPKFGRTVAGYVAEALYESEWQTDDGPVQERASCVHRLIELLLGVDQKQMMRWESLKITLPQEIYGPTTFFDNLGGPTPNLRRLEIHNLEYADTYLIDEPPFHDLSGLRMMTVDYLPSYIVEIPGLTHLDTEYRNGCMFSQLGAFKQLQHLYVRHATDKSDFKGSVTLPYLSTLHIHGTCDQVLTILKVPHLERLHISSAQTSLKRPLPFVPLIEWYLDDSKAKDQLAQSILLTDMLPKISHTSHLFVRGIPAGTVKNVATRLMNGGKITKSLKIVEVFSDSAYRKVCDWS</sequence>
<gene>
    <name evidence="2" type="ORF">PIIN_05843</name>
</gene>
<reference evidence="2 3" key="1">
    <citation type="journal article" date="2011" name="PLoS Pathog.">
        <title>Endophytic Life Strategies Decoded by Genome and Transcriptome Analyses of the Mutualistic Root Symbiont Piriformospora indica.</title>
        <authorList>
            <person name="Zuccaro A."/>
            <person name="Lahrmann U."/>
            <person name="Guldener U."/>
            <person name="Langen G."/>
            <person name="Pfiffi S."/>
            <person name="Biedenkopf D."/>
            <person name="Wong P."/>
            <person name="Samans B."/>
            <person name="Grimm C."/>
            <person name="Basiewicz M."/>
            <person name="Murat C."/>
            <person name="Martin F."/>
            <person name="Kogel K.H."/>
        </authorList>
    </citation>
    <scope>NUCLEOTIDE SEQUENCE [LARGE SCALE GENOMIC DNA]</scope>
    <source>
        <strain evidence="2 3">DSM 11827</strain>
    </source>
</reference>
<dbReference type="Pfam" id="PF12937">
    <property type="entry name" value="F-box-like"/>
    <property type="match status" value="1"/>
</dbReference>
<evidence type="ECO:0000313" key="2">
    <source>
        <dbReference type="EMBL" id="CCA71908.1"/>
    </source>
</evidence>
<dbReference type="InterPro" id="IPR032675">
    <property type="entry name" value="LRR_dom_sf"/>
</dbReference>
<feature type="domain" description="F-box" evidence="1">
    <location>
        <begin position="74"/>
        <end position="124"/>
    </location>
</feature>
<comment type="caution">
    <text evidence="2">The sequence shown here is derived from an EMBL/GenBank/DDBJ whole genome shotgun (WGS) entry which is preliminary data.</text>
</comment>
<dbReference type="CDD" id="cd09917">
    <property type="entry name" value="F-box_SF"/>
    <property type="match status" value="1"/>
</dbReference>